<evidence type="ECO:0000313" key="3">
    <source>
        <dbReference type="EMBL" id="OGZ43252.1"/>
    </source>
</evidence>
<dbReference type="STRING" id="1802114.A2719_01000"/>
<dbReference type="Pfam" id="PF01370">
    <property type="entry name" value="Epimerase"/>
    <property type="match status" value="1"/>
</dbReference>
<dbReference type="InterPro" id="IPR001509">
    <property type="entry name" value="Epimerase_deHydtase"/>
</dbReference>
<accession>A0A1G2FZT2</accession>
<feature type="domain" description="Ketoreductase" evidence="2">
    <location>
        <begin position="2"/>
        <end position="176"/>
    </location>
</feature>
<dbReference type="AlphaFoldDB" id="A0A1G2FZT2"/>
<dbReference type="SMART" id="SM00822">
    <property type="entry name" value="PKS_KR"/>
    <property type="match status" value="1"/>
</dbReference>
<evidence type="ECO:0000313" key="4">
    <source>
        <dbReference type="Proteomes" id="UP000177480"/>
    </source>
</evidence>
<comment type="similarity">
    <text evidence="1">Belongs to the NAD(P)-dependent epimerase/dehydratase family.</text>
</comment>
<organism evidence="3 4">
    <name type="scientific">Candidatus Ryanbacteria bacterium RIFCSPHIGHO2_01_FULL_45_22</name>
    <dbReference type="NCBI Taxonomy" id="1802114"/>
    <lineage>
        <taxon>Bacteria</taxon>
        <taxon>Candidatus Ryaniibacteriota</taxon>
    </lineage>
</organism>
<comment type="caution">
    <text evidence="3">The sequence shown here is derived from an EMBL/GenBank/DDBJ whole genome shotgun (WGS) entry which is preliminary data.</text>
</comment>
<protein>
    <recommendedName>
        <fullName evidence="2">Ketoreductase domain-containing protein</fullName>
    </recommendedName>
</protein>
<reference evidence="3 4" key="1">
    <citation type="journal article" date="2016" name="Nat. Commun.">
        <title>Thousands of microbial genomes shed light on interconnected biogeochemical processes in an aquifer system.</title>
        <authorList>
            <person name="Anantharaman K."/>
            <person name="Brown C.T."/>
            <person name="Hug L.A."/>
            <person name="Sharon I."/>
            <person name="Castelle C.J."/>
            <person name="Probst A.J."/>
            <person name="Thomas B.C."/>
            <person name="Singh A."/>
            <person name="Wilkins M.J."/>
            <person name="Karaoz U."/>
            <person name="Brodie E.L."/>
            <person name="Williams K.H."/>
            <person name="Hubbard S.S."/>
            <person name="Banfield J.F."/>
        </authorList>
    </citation>
    <scope>NUCLEOTIDE SEQUENCE [LARGE SCALE GENOMIC DNA]</scope>
</reference>
<gene>
    <name evidence="3" type="ORF">A2719_01000</name>
</gene>
<sequence>MTKILVTGATGFVGANLVHRLVAKKADVYCMVRPKSDMWRLKGVLGRLAVHKADLADARAVKRVVRNVRPDVVYHAAAHGLFLKQEEAEQMAASNVLGTVNLLEALHHTGTVRRIVNIGSFAEYNPDELYISENSPLCPSNAYGASKASQSFFAQYYARCYKMPIVIMRPTLIYGPYEEARRLVPASILAQLRVVPLKLSSPKPRKDFLFIEDALDAFELAVRRDIAPGEIFNIGLGKEYSIQEVVSAIQHCTKVSVPLQWGLLEGRPWDSPQKHTYDISKAKRLLGWRPSHTLEDGLLKTIRWFKKYHALYP</sequence>
<evidence type="ECO:0000259" key="2">
    <source>
        <dbReference type="SMART" id="SM00822"/>
    </source>
</evidence>
<dbReference type="PANTHER" id="PTHR43000">
    <property type="entry name" value="DTDP-D-GLUCOSE 4,6-DEHYDRATASE-RELATED"/>
    <property type="match status" value="1"/>
</dbReference>
<dbReference type="SUPFAM" id="SSF51735">
    <property type="entry name" value="NAD(P)-binding Rossmann-fold domains"/>
    <property type="match status" value="1"/>
</dbReference>
<evidence type="ECO:0000256" key="1">
    <source>
        <dbReference type="ARBA" id="ARBA00007637"/>
    </source>
</evidence>
<dbReference type="InterPro" id="IPR057326">
    <property type="entry name" value="KR_dom"/>
</dbReference>
<name>A0A1G2FZT2_9BACT</name>
<dbReference type="InterPro" id="IPR036291">
    <property type="entry name" value="NAD(P)-bd_dom_sf"/>
</dbReference>
<dbReference type="EMBL" id="MHNK01000019">
    <property type="protein sequence ID" value="OGZ43252.1"/>
    <property type="molecule type" value="Genomic_DNA"/>
</dbReference>
<proteinExistence type="inferred from homology"/>
<dbReference type="Proteomes" id="UP000177480">
    <property type="component" value="Unassembled WGS sequence"/>
</dbReference>
<dbReference type="Gene3D" id="3.40.50.720">
    <property type="entry name" value="NAD(P)-binding Rossmann-like Domain"/>
    <property type="match status" value="1"/>
</dbReference>